<organism evidence="2 3">
    <name type="scientific">Methylopila musalis</name>
    <dbReference type="NCBI Taxonomy" id="1134781"/>
    <lineage>
        <taxon>Bacteria</taxon>
        <taxon>Pseudomonadati</taxon>
        <taxon>Pseudomonadota</taxon>
        <taxon>Alphaproteobacteria</taxon>
        <taxon>Hyphomicrobiales</taxon>
        <taxon>Methylopilaceae</taxon>
        <taxon>Methylopila</taxon>
    </lineage>
</organism>
<dbReference type="SUPFAM" id="SSF103032">
    <property type="entry name" value="Hypothetical protein YwqG"/>
    <property type="match status" value="1"/>
</dbReference>
<feature type="region of interest" description="Disordered" evidence="1">
    <location>
        <begin position="40"/>
        <end position="61"/>
    </location>
</feature>
<gene>
    <name evidence="2" type="ORF">ACFQ4O_12350</name>
</gene>
<evidence type="ECO:0000313" key="2">
    <source>
        <dbReference type="EMBL" id="MFD1332788.1"/>
    </source>
</evidence>
<proteinExistence type="predicted"/>
<reference evidence="3" key="1">
    <citation type="journal article" date="2019" name="Int. J. Syst. Evol. Microbiol.">
        <title>The Global Catalogue of Microorganisms (GCM) 10K type strain sequencing project: providing services to taxonomists for standard genome sequencing and annotation.</title>
        <authorList>
            <consortium name="The Broad Institute Genomics Platform"/>
            <consortium name="The Broad Institute Genome Sequencing Center for Infectious Disease"/>
            <person name="Wu L."/>
            <person name="Ma J."/>
        </authorList>
    </citation>
    <scope>NUCLEOTIDE SEQUENCE [LARGE SCALE GENOMIC DNA]</scope>
    <source>
        <strain evidence="3">CCUG 61696</strain>
    </source>
</reference>
<evidence type="ECO:0000313" key="3">
    <source>
        <dbReference type="Proteomes" id="UP001597171"/>
    </source>
</evidence>
<dbReference type="EMBL" id="JBHTMX010000123">
    <property type="protein sequence ID" value="MFD1332788.1"/>
    <property type="molecule type" value="Genomic_DNA"/>
</dbReference>
<name>A0ABW3Z999_9HYPH</name>
<accession>A0ABW3Z999</accession>
<dbReference type="InterPro" id="IPR035948">
    <property type="entry name" value="YwqG-like_sf"/>
</dbReference>
<dbReference type="Proteomes" id="UP001597171">
    <property type="component" value="Unassembled WGS sequence"/>
</dbReference>
<dbReference type="Pfam" id="PF09234">
    <property type="entry name" value="DUF1963"/>
    <property type="match status" value="1"/>
</dbReference>
<sequence length="360" mass="39645">MTAFRTEDDLRRSLAAGGLSGPADAIVASARPVLLFLRRQTPDDPLPPGASKMGGFPDLPKGFDWPERPPYPDAERKAAAVLAFARTTEAEWRARAERPLKPHERRIPTEEIDRLVPTAIERGLTFGSYFPLAFMAQLDLAALSREPGFDPDLPRSGLLSVFEDATAEGLPGGPVAFWSDGPASALRRAPPSSSLTGFFDRCSNHGFGASEPWSRLTMAERLEPHSALAVPHHWKYAFPPESSGWRAIWDWFQSAENGVFTPQGDDGPPPSGHFGDRLGGWPDDIQGNPEVTLDGQQGRPTVTPGRTPWRHLFSYGGEFYAGTRLMGSDGKGDGTTYLMIDRQDLAARRFDRTRWVYDQT</sequence>
<protein>
    <submittedName>
        <fullName evidence="2">DUF1963 domain-containing protein</fullName>
    </submittedName>
</protein>
<dbReference type="RefSeq" id="WP_378775996.1">
    <property type="nucleotide sequence ID" value="NZ_JBHTMX010000123.1"/>
</dbReference>
<evidence type="ECO:0000256" key="1">
    <source>
        <dbReference type="SAM" id="MobiDB-lite"/>
    </source>
</evidence>
<comment type="caution">
    <text evidence="2">The sequence shown here is derived from an EMBL/GenBank/DDBJ whole genome shotgun (WGS) entry which is preliminary data.</text>
</comment>
<keyword evidence="3" id="KW-1185">Reference proteome</keyword>
<dbReference type="Gene3D" id="2.30.320.10">
    <property type="entry name" value="YwqG-like"/>
    <property type="match status" value="1"/>
</dbReference>
<dbReference type="InterPro" id="IPR015315">
    <property type="entry name" value="DUF1963"/>
</dbReference>